<dbReference type="GO" id="GO:0005739">
    <property type="term" value="C:mitochondrion"/>
    <property type="evidence" value="ECO:0007669"/>
    <property type="project" value="TreeGrafter"/>
</dbReference>
<dbReference type="Proteomes" id="UP000504615">
    <property type="component" value="Unplaced"/>
</dbReference>
<dbReference type="AlphaFoldDB" id="A0A6I9W6N2"/>
<evidence type="ECO:0000256" key="1">
    <source>
        <dbReference type="ARBA" id="ARBA00005439"/>
    </source>
</evidence>
<dbReference type="CTD" id="36335"/>
<dbReference type="KEGG" id="pbar:105427315"/>
<name>A0A6I9W6N2_9HYME</name>
<dbReference type="OrthoDB" id="21573at2759"/>
<dbReference type="InterPro" id="IPR036788">
    <property type="entry name" value="T_IF-3_C_sf"/>
</dbReference>
<keyword evidence="2" id="KW-0396">Initiation factor</keyword>
<keyword evidence="4" id="KW-1185">Reference proteome</keyword>
<evidence type="ECO:0000313" key="5">
    <source>
        <dbReference type="RefSeq" id="XP_011637284.1"/>
    </source>
</evidence>
<dbReference type="InterPro" id="IPR001288">
    <property type="entry name" value="Translation_initiation_fac_3"/>
</dbReference>
<dbReference type="GeneID" id="105427315"/>
<protein>
    <submittedName>
        <fullName evidence="5">Uncharacterized protein LOC105427315</fullName>
    </submittedName>
</protein>
<reference evidence="5" key="1">
    <citation type="submission" date="2025-08" db="UniProtKB">
        <authorList>
            <consortium name="RefSeq"/>
        </authorList>
    </citation>
    <scope>IDENTIFICATION</scope>
</reference>
<accession>A0A6I9W6N2</accession>
<dbReference type="GO" id="GO:0070124">
    <property type="term" value="P:mitochondrial translational initiation"/>
    <property type="evidence" value="ECO:0007669"/>
    <property type="project" value="TreeGrafter"/>
</dbReference>
<gene>
    <name evidence="5" type="primary">LOC105427315</name>
</gene>
<sequence>MRLGRAWRAIRLCQVAKRARHGILCLQTRSCRIMTIVPGLPSVLWRAVHLTRNFSWDRVTRDIWRFGQYRGYGRRFEELDNTVKKPRPKTVPVPKITLVSPDNSITVTVLEEAQRLAKRRNFTLVKVSDLENKTQRPLYKLVNSTDILEKTDTIEATQDADETIQIKSNKYTKLLYVSAKIAEHDLRTKMKNLVKLLIKGYKTKVIITLDGVEGQKRKIVRHQIARRNL</sequence>
<comment type="similarity">
    <text evidence="1">Belongs to the IF-3 family.</text>
</comment>
<evidence type="ECO:0000256" key="2">
    <source>
        <dbReference type="ARBA" id="ARBA00022540"/>
    </source>
</evidence>
<organism evidence="4 5">
    <name type="scientific">Pogonomyrmex barbatus</name>
    <name type="common">red harvester ant</name>
    <dbReference type="NCBI Taxonomy" id="144034"/>
    <lineage>
        <taxon>Eukaryota</taxon>
        <taxon>Metazoa</taxon>
        <taxon>Ecdysozoa</taxon>
        <taxon>Arthropoda</taxon>
        <taxon>Hexapoda</taxon>
        <taxon>Insecta</taxon>
        <taxon>Pterygota</taxon>
        <taxon>Neoptera</taxon>
        <taxon>Endopterygota</taxon>
        <taxon>Hymenoptera</taxon>
        <taxon>Apocrita</taxon>
        <taxon>Aculeata</taxon>
        <taxon>Formicoidea</taxon>
        <taxon>Formicidae</taxon>
        <taxon>Myrmicinae</taxon>
        <taxon>Pogonomyrmex</taxon>
    </lineage>
</organism>
<proteinExistence type="inferred from homology"/>
<dbReference type="RefSeq" id="XP_011637284.1">
    <property type="nucleotide sequence ID" value="XM_011638982.2"/>
</dbReference>
<dbReference type="GO" id="GO:0032790">
    <property type="term" value="P:ribosome disassembly"/>
    <property type="evidence" value="ECO:0007669"/>
    <property type="project" value="TreeGrafter"/>
</dbReference>
<dbReference type="Gene3D" id="3.30.110.10">
    <property type="entry name" value="Translation initiation factor 3 (IF-3), C-terminal domain"/>
    <property type="match status" value="1"/>
</dbReference>
<keyword evidence="3" id="KW-0648">Protein biosynthesis</keyword>
<dbReference type="GO" id="GO:0003743">
    <property type="term" value="F:translation initiation factor activity"/>
    <property type="evidence" value="ECO:0007669"/>
    <property type="project" value="UniProtKB-KW"/>
</dbReference>
<dbReference type="SUPFAM" id="SSF55200">
    <property type="entry name" value="Translation initiation factor IF3, C-terminal domain"/>
    <property type="match status" value="1"/>
</dbReference>
<evidence type="ECO:0000256" key="3">
    <source>
        <dbReference type="ARBA" id="ARBA00022917"/>
    </source>
</evidence>
<dbReference type="PANTHER" id="PTHR10938">
    <property type="entry name" value="TRANSLATION INITIATION FACTOR IF-3"/>
    <property type="match status" value="1"/>
</dbReference>
<dbReference type="PANTHER" id="PTHR10938:SF0">
    <property type="entry name" value="TRANSLATION INITIATION FACTOR IF-3, MITOCHONDRIAL"/>
    <property type="match status" value="1"/>
</dbReference>
<dbReference type="GO" id="GO:0043022">
    <property type="term" value="F:ribosome binding"/>
    <property type="evidence" value="ECO:0007669"/>
    <property type="project" value="TreeGrafter"/>
</dbReference>
<evidence type="ECO:0000313" key="4">
    <source>
        <dbReference type="Proteomes" id="UP000504615"/>
    </source>
</evidence>